<dbReference type="AlphaFoldDB" id="A0A2H0R1E7"/>
<proteinExistence type="predicted"/>
<feature type="coiled-coil region" evidence="1">
    <location>
        <begin position="38"/>
        <end position="65"/>
    </location>
</feature>
<keyword evidence="1" id="KW-0175">Coiled coil</keyword>
<reference evidence="2 3" key="1">
    <citation type="submission" date="2017-09" db="EMBL/GenBank/DDBJ databases">
        <title>Depth-based differentiation of microbial function through sediment-hosted aquifers and enrichment of novel symbionts in the deep terrestrial subsurface.</title>
        <authorList>
            <person name="Probst A.J."/>
            <person name="Ladd B."/>
            <person name="Jarett J.K."/>
            <person name="Geller-Mcgrath D.E."/>
            <person name="Sieber C.M."/>
            <person name="Emerson J.B."/>
            <person name="Anantharaman K."/>
            <person name="Thomas B.C."/>
            <person name="Malmstrom R."/>
            <person name="Stieglmeier M."/>
            <person name="Klingl A."/>
            <person name="Woyke T."/>
            <person name="Ryan C.M."/>
            <person name="Banfield J.F."/>
        </authorList>
    </citation>
    <scope>NUCLEOTIDE SEQUENCE [LARGE SCALE GENOMIC DNA]</scope>
    <source>
        <strain evidence="2">CG10_big_fil_rev_8_21_14_0_10_34_34</strain>
    </source>
</reference>
<protein>
    <recommendedName>
        <fullName evidence="4">Pilus assembly protein PilO</fullName>
    </recommendedName>
</protein>
<dbReference type="Proteomes" id="UP000230828">
    <property type="component" value="Unassembled WGS sequence"/>
</dbReference>
<evidence type="ECO:0008006" key="4">
    <source>
        <dbReference type="Google" id="ProtNLM"/>
    </source>
</evidence>
<gene>
    <name evidence="2" type="ORF">COV33_01625</name>
</gene>
<comment type="caution">
    <text evidence="2">The sequence shown here is derived from an EMBL/GenBank/DDBJ whole genome shotgun (WGS) entry which is preliminary data.</text>
</comment>
<dbReference type="InterPro" id="IPR014717">
    <property type="entry name" value="Transl_elong_EF1B/ribsomal_bS6"/>
</dbReference>
<evidence type="ECO:0000313" key="3">
    <source>
        <dbReference type="Proteomes" id="UP000230828"/>
    </source>
</evidence>
<evidence type="ECO:0000313" key="2">
    <source>
        <dbReference type="EMBL" id="PIR40086.1"/>
    </source>
</evidence>
<evidence type="ECO:0000256" key="1">
    <source>
        <dbReference type="SAM" id="Coils"/>
    </source>
</evidence>
<sequence length="181" mass="20728">MSSISIIAYIVLALSVGYAFVYPSMGEVSILMGERQKYETSLEMVNNIENKKNELLTEFNKISTEDKKDIDTVLPNSLNFVRLVSQISSVASKYNIVIDKTSYRKTSPSTSESIGEEQPETMFDSAIINFSFSASYPNFKIFIDDLEKSLRVLDIRNIKITTGEKKEYIYEVEFETYWLKS</sequence>
<organism evidence="2 3">
    <name type="scientific">Candidatus Zambryskibacteria bacterium CG10_big_fil_rev_8_21_14_0_10_34_34</name>
    <dbReference type="NCBI Taxonomy" id="1975114"/>
    <lineage>
        <taxon>Bacteria</taxon>
        <taxon>Candidatus Zambryskiibacteriota</taxon>
    </lineage>
</organism>
<accession>A0A2H0R1E7</accession>
<dbReference type="Gene3D" id="3.30.70.60">
    <property type="match status" value="1"/>
</dbReference>
<name>A0A2H0R1E7_9BACT</name>
<dbReference type="EMBL" id="PCXM01000030">
    <property type="protein sequence ID" value="PIR40086.1"/>
    <property type="molecule type" value="Genomic_DNA"/>
</dbReference>